<evidence type="ECO:0000313" key="1">
    <source>
        <dbReference type="EMBL" id="MCO6044345.1"/>
    </source>
</evidence>
<comment type="caution">
    <text evidence="1">The sequence shown here is derived from an EMBL/GenBank/DDBJ whole genome shotgun (WGS) entry which is preliminary data.</text>
</comment>
<dbReference type="EMBL" id="JAMXLR010000036">
    <property type="protein sequence ID" value="MCO6044345.1"/>
    <property type="molecule type" value="Genomic_DNA"/>
</dbReference>
<dbReference type="RefSeq" id="WP_252852446.1">
    <property type="nucleotide sequence ID" value="NZ_JAMXLR010000036.1"/>
</dbReference>
<proteinExistence type="predicted"/>
<name>A0A9X2F8K7_9BACT</name>
<reference evidence="1" key="1">
    <citation type="submission" date="2022-06" db="EMBL/GenBank/DDBJ databases">
        <title>Aeoliella straminimaris, a novel planctomycete from sediments.</title>
        <authorList>
            <person name="Vitorino I.R."/>
            <person name="Lage O.M."/>
        </authorList>
    </citation>
    <scope>NUCLEOTIDE SEQUENCE</scope>
    <source>
        <strain evidence="1">ICT_H6.2</strain>
    </source>
</reference>
<accession>A0A9X2F8K7</accession>
<keyword evidence="2" id="KW-1185">Reference proteome</keyword>
<organism evidence="1 2">
    <name type="scientific">Aeoliella straminimaris</name>
    <dbReference type="NCBI Taxonomy" id="2954799"/>
    <lineage>
        <taxon>Bacteria</taxon>
        <taxon>Pseudomonadati</taxon>
        <taxon>Planctomycetota</taxon>
        <taxon>Planctomycetia</taxon>
        <taxon>Pirellulales</taxon>
        <taxon>Lacipirellulaceae</taxon>
        <taxon>Aeoliella</taxon>
    </lineage>
</organism>
<gene>
    <name evidence="1" type="ORF">NG895_10545</name>
</gene>
<sequence length="128" mass="13339">MKHVAIAAVLSLTAAVGCSGPEPGPANRAEVSGNVTLNGEPLPGGTVTFMLDENPNVRVKAMVDAGKYQSKRVPIGKCSVAIETESLQLGSGLPYVSIPEKYGNFDESGFSAEIVEGSNENVDFALEQ</sequence>
<dbReference type="PROSITE" id="PS51257">
    <property type="entry name" value="PROKAR_LIPOPROTEIN"/>
    <property type="match status" value="1"/>
</dbReference>
<dbReference type="AlphaFoldDB" id="A0A9X2F8K7"/>
<dbReference type="Proteomes" id="UP001155241">
    <property type="component" value="Unassembled WGS sequence"/>
</dbReference>
<protein>
    <recommendedName>
        <fullName evidence="3">Carboxypeptidase regulatory-like domain-containing protein</fullName>
    </recommendedName>
</protein>
<evidence type="ECO:0008006" key="3">
    <source>
        <dbReference type="Google" id="ProtNLM"/>
    </source>
</evidence>
<evidence type="ECO:0000313" key="2">
    <source>
        <dbReference type="Proteomes" id="UP001155241"/>
    </source>
</evidence>